<feature type="non-terminal residue" evidence="8">
    <location>
        <position position="333"/>
    </location>
</feature>
<evidence type="ECO:0000256" key="6">
    <source>
        <dbReference type="SAM" id="MobiDB-lite"/>
    </source>
</evidence>
<dbReference type="InterPro" id="IPR028889">
    <property type="entry name" value="USP"/>
</dbReference>
<gene>
    <name evidence="8" type="ORF">FA10DRAFT_230264</name>
</gene>
<feature type="domain" description="USP" evidence="7">
    <location>
        <begin position="16"/>
        <end position="333"/>
    </location>
</feature>
<keyword evidence="5" id="KW-0378">Hydrolase</keyword>
<dbReference type="RefSeq" id="XP_025377833.1">
    <property type="nucleotide sequence ID" value="XM_025518815.1"/>
</dbReference>
<name>A0A316YSC5_9BASI</name>
<dbReference type="STRING" id="215250.A0A316YSC5"/>
<evidence type="ECO:0000256" key="2">
    <source>
        <dbReference type="ARBA" id="ARBA00009085"/>
    </source>
</evidence>
<organism evidence="8 9">
    <name type="scientific">Acaromyces ingoldii</name>
    <dbReference type="NCBI Taxonomy" id="215250"/>
    <lineage>
        <taxon>Eukaryota</taxon>
        <taxon>Fungi</taxon>
        <taxon>Dikarya</taxon>
        <taxon>Basidiomycota</taxon>
        <taxon>Ustilaginomycotina</taxon>
        <taxon>Exobasidiomycetes</taxon>
        <taxon>Exobasidiales</taxon>
        <taxon>Cryptobasidiaceae</taxon>
        <taxon>Acaromyces</taxon>
    </lineage>
</organism>
<sequence length="333" mass="36303">MATSVSTQSGGIGGGLGRKGSSRPSTASGRSAGPTLNSVPPSSIGSLAGVSLPSTSSSKLTNSSAAVTVDAQAVKKFLVSLKKANILFDTTMHQDAHEMLNFLLNRVGEDIVETAKTTEVSPAGGKRRVQDVGENGSTCVHRLFEGILTNETRCLTCESVTSRDESFLDLSIDIDRNSSITSCLRQFSASEMLCARNKFFCDTCSGLQEAEKRMKIKKLPNVLALHLKRFKYEESIQRYVKLGYRVVFPFDLRLFNTSDDAENADRLYELQAIVVHIGAGPHHGHYIAIIRVGHRWCVFDDETISVIDDADISRYYGDTPGTGSAYVLFYQAV</sequence>
<dbReference type="CDD" id="cd02663">
    <property type="entry name" value="Peptidase_C19G"/>
    <property type="match status" value="1"/>
</dbReference>
<evidence type="ECO:0000256" key="4">
    <source>
        <dbReference type="ARBA" id="ARBA00022670"/>
    </source>
</evidence>
<dbReference type="AlphaFoldDB" id="A0A316YSC5"/>
<dbReference type="GO" id="GO:0004843">
    <property type="term" value="F:cysteine-type deubiquitinase activity"/>
    <property type="evidence" value="ECO:0007669"/>
    <property type="project" value="UniProtKB-EC"/>
</dbReference>
<dbReference type="PANTHER" id="PTHR24006:SF733">
    <property type="entry name" value="RE52890P"/>
    <property type="match status" value="1"/>
</dbReference>
<dbReference type="InterPro" id="IPR018200">
    <property type="entry name" value="USP_CS"/>
</dbReference>
<feature type="compositionally biased region" description="Polar residues" evidence="6">
    <location>
        <begin position="23"/>
        <end position="40"/>
    </location>
</feature>
<feature type="region of interest" description="Disordered" evidence="6">
    <location>
        <begin position="1"/>
        <end position="40"/>
    </location>
</feature>
<dbReference type="Pfam" id="PF00443">
    <property type="entry name" value="UCH"/>
    <property type="match status" value="1"/>
</dbReference>
<dbReference type="PROSITE" id="PS00973">
    <property type="entry name" value="USP_2"/>
    <property type="match status" value="1"/>
</dbReference>
<dbReference type="FunCoup" id="A0A316YSC5">
    <property type="interactions" value="49"/>
</dbReference>
<evidence type="ECO:0000259" key="7">
    <source>
        <dbReference type="PROSITE" id="PS50235"/>
    </source>
</evidence>
<accession>A0A316YSC5</accession>
<dbReference type="GO" id="GO:0006508">
    <property type="term" value="P:proteolysis"/>
    <property type="evidence" value="ECO:0007669"/>
    <property type="project" value="UniProtKB-KW"/>
</dbReference>
<dbReference type="GO" id="GO:0005634">
    <property type="term" value="C:nucleus"/>
    <property type="evidence" value="ECO:0007669"/>
    <property type="project" value="TreeGrafter"/>
</dbReference>
<evidence type="ECO:0000313" key="9">
    <source>
        <dbReference type="Proteomes" id="UP000245768"/>
    </source>
</evidence>
<dbReference type="PANTHER" id="PTHR24006">
    <property type="entry name" value="UBIQUITIN CARBOXYL-TERMINAL HYDROLASE"/>
    <property type="match status" value="1"/>
</dbReference>
<dbReference type="PROSITE" id="PS50235">
    <property type="entry name" value="USP_3"/>
    <property type="match status" value="1"/>
</dbReference>
<dbReference type="GO" id="GO:0016579">
    <property type="term" value="P:protein deubiquitination"/>
    <property type="evidence" value="ECO:0007669"/>
    <property type="project" value="InterPro"/>
</dbReference>
<dbReference type="EMBL" id="KZ819636">
    <property type="protein sequence ID" value="PWN90635.1"/>
    <property type="molecule type" value="Genomic_DNA"/>
</dbReference>
<evidence type="ECO:0000256" key="3">
    <source>
        <dbReference type="ARBA" id="ARBA00012759"/>
    </source>
</evidence>
<dbReference type="SUPFAM" id="SSF54001">
    <property type="entry name" value="Cysteine proteinases"/>
    <property type="match status" value="1"/>
</dbReference>
<comment type="catalytic activity">
    <reaction evidence="1">
        <text>Thiol-dependent hydrolysis of ester, thioester, amide, peptide and isopeptide bonds formed by the C-terminal Gly of ubiquitin (a 76-residue protein attached to proteins as an intracellular targeting signal).</text>
        <dbReference type="EC" id="3.4.19.12"/>
    </reaction>
</comment>
<evidence type="ECO:0000256" key="5">
    <source>
        <dbReference type="ARBA" id="ARBA00022801"/>
    </source>
</evidence>
<dbReference type="GeneID" id="37040731"/>
<dbReference type="Gene3D" id="3.90.70.10">
    <property type="entry name" value="Cysteine proteinases"/>
    <property type="match status" value="1"/>
</dbReference>
<dbReference type="InterPro" id="IPR038765">
    <property type="entry name" value="Papain-like_cys_pep_sf"/>
</dbReference>
<protein>
    <recommendedName>
        <fullName evidence="3">ubiquitinyl hydrolase 1</fullName>
        <ecNumber evidence="3">3.4.19.12</ecNumber>
    </recommendedName>
</protein>
<keyword evidence="9" id="KW-1185">Reference proteome</keyword>
<dbReference type="EC" id="3.4.19.12" evidence="3"/>
<dbReference type="InParanoid" id="A0A316YSC5"/>
<comment type="similarity">
    <text evidence="2">Belongs to the peptidase C19 family.</text>
</comment>
<dbReference type="Proteomes" id="UP000245768">
    <property type="component" value="Unassembled WGS sequence"/>
</dbReference>
<dbReference type="GO" id="GO:0005829">
    <property type="term" value="C:cytosol"/>
    <property type="evidence" value="ECO:0007669"/>
    <property type="project" value="TreeGrafter"/>
</dbReference>
<keyword evidence="4" id="KW-0645">Protease</keyword>
<dbReference type="InterPro" id="IPR001394">
    <property type="entry name" value="Peptidase_C19_UCH"/>
</dbReference>
<dbReference type="InterPro" id="IPR050164">
    <property type="entry name" value="Peptidase_C19"/>
</dbReference>
<evidence type="ECO:0000313" key="8">
    <source>
        <dbReference type="EMBL" id="PWN90635.1"/>
    </source>
</evidence>
<dbReference type="OrthoDB" id="27652at2759"/>
<reference evidence="8 9" key="1">
    <citation type="journal article" date="2018" name="Mol. Biol. Evol.">
        <title>Broad Genomic Sampling Reveals a Smut Pathogenic Ancestry of the Fungal Clade Ustilaginomycotina.</title>
        <authorList>
            <person name="Kijpornyongpan T."/>
            <person name="Mondo S.J."/>
            <person name="Barry K."/>
            <person name="Sandor L."/>
            <person name="Lee J."/>
            <person name="Lipzen A."/>
            <person name="Pangilinan J."/>
            <person name="LaButti K."/>
            <person name="Hainaut M."/>
            <person name="Henrissat B."/>
            <person name="Grigoriev I.V."/>
            <person name="Spatafora J.W."/>
            <person name="Aime M.C."/>
        </authorList>
    </citation>
    <scope>NUCLEOTIDE SEQUENCE [LARGE SCALE GENOMIC DNA]</scope>
    <source>
        <strain evidence="8 9">MCA 4198</strain>
    </source>
</reference>
<proteinExistence type="inferred from homology"/>
<evidence type="ECO:0000256" key="1">
    <source>
        <dbReference type="ARBA" id="ARBA00000707"/>
    </source>
</evidence>